<reference evidence="6" key="1">
    <citation type="submission" date="2022-10" db="EMBL/GenBank/DDBJ databases">
        <title>Novel sulphate-reducing endosymbionts in the free-living metamonad Anaeramoeba.</title>
        <authorList>
            <person name="Jerlstrom-Hultqvist J."/>
            <person name="Cepicka I."/>
            <person name="Gallot-Lavallee L."/>
            <person name="Salas-Leiva D."/>
            <person name="Curtis B.A."/>
            <person name="Zahonova K."/>
            <person name="Pipaliya S."/>
            <person name="Dacks J."/>
            <person name="Roger A.J."/>
        </authorList>
    </citation>
    <scope>NUCLEOTIDE SEQUENCE</scope>
    <source>
        <strain evidence="6">BMAN</strain>
    </source>
</reference>
<evidence type="ECO:0000256" key="1">
    <source>
        <dbReference type="ARBA" id="ARBA00022679"/>
    </source>
</evidence>
<dbReference type="Gene3D" id="3.10.110.10">
    <property type="entry name" value="Ubiquitin Conjugating Enzyme"/>
    <property type="match status" value="1"/>
</dbReference>
<dbReference type="PROSITE" id="PS00183">
    <property type="entry name" value="UBC_1"/>
    <property type="match status" value="1"/>
</dbReference>
<sequence>MDPVRRIMKETQRLLSEPSPGISAKPDETNFRYFHVIIEGPYQSPYEGGVFHLELFVPDEYPMVPPKARFLTKIYHPNIDKVGRICLNILKKQWVPTLQIRTLLISIQALLAAPNPEDPLDPQVAKHWKENEPEALKTAREWTLKYAIDN</sequence>
<comment type="similarity">
    <text evidence="4">Belongs to the ubiquitin-conjugating enzyme family.</text>
</comment>
<dbReference type="EMBL" id="JAPDFW010000063">
    <property type="protein sequence ID" value="KAJ5075765.1"/>
    <property type="molecule type" value="Genomic_DNA"/>
</dbReference>
<accession>A0A9Q0LPY9</accession>
<dbReference type="SMART" id="SM00212">
    <property type="entry name" value="UBCc"/>
    <property type="match status" value="1"/>
</dbReference>
<evidence type="ECO:0000313" key="6">
    <source>
        <dbReference type="EMBL" id="KAJ5075765.1"/>
    </source>
</evidence>
<organism evidence="6 7">
    <name type="scientific">Anaeramoeba ignava</name>
    <name type="common">Anaerobic marine amoeba</name>
    <dbReference type="NCBI Taxonomy" id="1746090"/>
    <lineage>
        <taxon>Eukaryota</taxon>
        <taxon>Metamonada</taxon>
        <taxon>Anaeramoebidae</taxon>
        <taxon>Anaeramoeba</taxon>
    </lineage>
</organism>
<dbReference type="CDD" id="cd23813">
    <property type="entry name" value="UBCc_UBE2N"/>
    <property type="match status" value="1"/>
</dbReference>
<gene>
    <name evidence="6" type="ORF">M0811_06627</name>
</gene>
<evidence type="ECO:0000256" key="4">
    <source>
        <dbReference type="RuleBase" id="RU362109"/>
    </source>
</evidence>
<feature type="active site" description="Glycyl thioester intermediate" evidence="3">
    <location>
        <position position="86"/>
    </location>
</feature>
<keyword evidence="4" id="KW-0547">Nucleotide-binding</keyword>
<dbReference type="InterPro" id="IPR000608">
    <property type="entry name" value="UBC"/>
</dbReference>
<dbReference type="OrthoDB" id="7851174at2759"/>
<evidence type="ECO:0000259" key="5">
    <source>
        <dbReference type="PROSITE" id="PS50127"/>
    </source>
</evidence>
<dbReference type="GO" id="GO:0016740">
    <property type="term" value="F:transferase activity"/>
    <property type="evidence" value="ECO:0007669"/>
    <property type="project" value="UniProtKB-KW"/>
</dbReference>
<dbReference type="FunFam" id="3.10.110.10:FF:000110">
    <property type="entry name" value="Ubiquitin-conjugating enzyme family protein"/>
    <property type="match status" value="1"/>
</dbReference>
<dbReference type="Proteomes" id="UP001149090">
    <property type="component" value="Unassembled WGS sequence"/>
</dbReference>
<dbReference type="PROSITE" id="PS50127">
    <property type="entry name" value="UBC_2"/>
    <property type="match status" value="1"/>
</dbReference>
<keyword evidence="1" id="KW-0808">Transferase</keyword>
<dbReference type="GO" id="GO:0005524">
    <property type="term" value="F:ATP binding"/>
    <property type="evidence" value="ECO:0007669"/>
    <property type="project" value="UniProtKB-UniRule"/>
</dbReference>
<dbReference type="PANTHER" id="PTHR24067">
    <property type="entry name" value="UBIQUITIN-CONJUGATING ENZYME E2"/>
    <property type="match status" value="1"/>
</dbReference>
<name>A0A9Q0LPY9_ANAIG</name>
<evidence type="ECO:0000256" key="2">
    <source>
        <dbReference type="ARBA" id="ARBA00022786"/>
    </source>
</evidence>
<evidence type="ECO:0000256" key="3">
    <source>
        <dbReference type="PROSITE-ProRule" id="PRU10133"/>
    </source>
</evidence>
<evidence type="ECO:0000313" key="7">
    <source>
        <dbReference type="Proteomes" id="UP001149090"/>
    </source>
</evidence>
<comment type="caution">
    <text evidence="6">The sequence shown here is derived from an EMBL/GenBank/DDBJ whole genome shotgun (WGS) entry which is preliminary data.</text>
</comment>
<keyword evidence="2 4" id="KW-0833">Ubl conjugation pathway</keyword>
<dbReference type="OMA" id="AEPHEDN"/>
<dbReference type="InterPro" id="IPR016135">
    <property type="entry name" value="UBQ-conjugating_enzyme/RWD"/>
</dbReference>
<dbReference type="AlphaFoldDB" id="A0A9Q0LPY9"/>
<dbReference type="InterPro" id="IPR050113">
    <property type="entry name" value="Ub_conjugating_enzyme"/>
</dbReference>
<proteinExistence type="inferred from homology"/>
<dbReference type="Pfam" id="PF00179">
    <property type="entry name" value="UQ_con"/>
    <property type="match status" value="1"/>
</dbReference>
<keyword evidence="7" id="KW-1185">Reference proteome</keyword>
<dbReference type="SUPFAM" id="SSF54495">
    <property type="entry name" value="UBC-like"/>
    <property type="match status" value="1"/>
</dbReference>
<dbReference type="InterPro" id="IPR023313">
    <property type="entry name" value="UBQ-conjugating_AS"/>
</dbReference>
<feature type="domain" description="UBC core" evidence="5">
    <location>
        <begin position="2"/>
        <end position="148"/>
    </location>
</feature>
<keyword evidence="4" id="KW-0067">ATP-binding</keyword>
<protein>
    <submittedName>
        <fullName evidence="6">Ubiquitin-conjugating enzyme e2 36-like isoform x1</fullName>
    </submittedName>
</protein>